<dbReference type="EMBL" id="AMZH03004729">
    <property type="protein sequence ID" value="RRT68343.1"/>
    <property type="molecule type" value="Genomic_DNA"/>
</dbReference>
<feature type="region of interest" description="Disordered" evidence="1">
    <location>
        <begin position="1"/>
        <end position="50"/>
    </location>
</feature>
<feature type="compositionally biased region" description="Polar residues" evidence="1">
    <location>
        <begin position="10"/>
        <end position="19"/>
    </location>
</feature>
<evidence type="ECO:0000313" key="3">
    <source>
        <dbReference type="Proteomes" id="UP000287651"/>
    </source>
</evidence>
<organism evidence="2 3">
    <name type="scientific">Ensete ventricosum</name>
    <name type="common">Abyssinian banana</name>
    <name type="synonym">Musa ensete</name>
    <dbReference type="NCBI Taxonomy" id="4639"/>
    <lineage>
        <taxon>Eukaryota</taxon>
        <taxon>Viridiplantae</taxon>
        <taxon>Streptophyta</taxon>
        <taxon>Embryophyta</taxon>
        <taxon>Tracheophyta</taxon>
        <taxon>Spermatophyta</taxon>
        <taxon>Magnoliopsida</taxon>
        <taxon>Liliopsida</taxon>
        <taxon>Zingiberales</taxon>
        <taxon>Musaceae</taxon>
        <taxon>Ensete</taxon>
    </lineage>
</organism>
<name>A0A426ZWL5_ENSVE</name>
<proteinExistence type="predicted"/>
<gene>
    <name evidence="2" type="ORF">B296_00035607</name>
</gene>
<accession>A0A426ZWL5</accession>
<reference evidence="2 3" key="1">
    <citation type="journal article" date="2014" name="Agronomy (Basel)">
        <title>A Draft Genome Sequence for Ensete ventricosum, the Drought-Tolerant Tree Against Hunger.</title>
        <authorList>
            <person name="Harrison J."/>
            <person name="Moore K.A."/>
            <person name="Paszkiewicz K."/>
            <person name="Jones T."/>
            <person name="Grant M."/>
            <person name="Ambacheew D."/>
            <person name="Muzemil S."/>
            <person name="Studholme D.J."/>
        </authorList>
    </citation>
    <scope>NUCLEOTIDE SEQUENCE [LARGE SCALE GENOMIC DNA]</scope>
</reference>
<comment type="caution">
    <text evidence="2">The sequence shown here is derived from an EMBL/GenBank/DDBJ whole genome shotgun (WGS) entry which is preliminary data.</text>
</comment>
<evidence type="ECO:0000256" key="1">
    <source>
        <dbReference type="SAM" id="MobiDB-lite"/>
    </source>
</evidence>
<sequence length="71" mass="8164">MDTLSARTADLTQVRSTPPTCKRTPHCKDSKHGGRVRRYGTERQTKPDHPRLAEEVAAVMPTPNRFWRMMT</sequence>
<dbReference type="AlphaFoldDB" id="A0A426ZWL5"/>
<protein>
    <submittedName>
        <fullName evidence="2">Uncharacterized protein</fullName>
    </submittedName>
</protein>
<evidence type="ECO:0000313" key="2">
    <source>
        <dbReference type="EMBL" id="RRT68343.1"/>
    </source>
</evidence>
<feature type="non-terminal residue" evidence="2">
    <location>
        <position position="71"/>
    </location>
</feature>
<feature type="compositionally biased region" description="Basic and acidic residues" evidence="1">
    <location>
        <begin position="39"/>
        <end position="50"/>
    </location>
</feature>
<dbReference type="Proteomes" id="UP000287651">
    <property type="component" value="Unassembled WGS sequence"/>
</dbReference>